<keyword evidence="6" id="KW-1185">Reference proteome</keyword>
<keyword evidence="1" id="KW-0547">Nucleotide-binding</keyword>
<dbReference type="SUPFAM" id="SSF160467">
    <property type="entry name" value="PH0987 N-terminal domain-like"/>
    <property type="match status" value="1"/>
</dbReference>
<sequence>MKMEIRTVSESAVVCLLPAPAELAKQQRLWAFAARVGQSDTVAETVTGMNNLTVFLHHGTDPETAAKELRRLWRDTAATEHEGRLVEIPVVYGGRFGEDLADVAAFHQTTAAEIVKRHTAPVYTVFMMGFQPGFPYLGGLPENLHTPRRATPRTEVPAGSVGIGGSQTGMYPFASPGGWQIIGRTSVALFDAQKQPPTLLAAGDRVRFRAERIEK</sequence>
<evidence type="ECO:0000313" key="5">
    <source>
        <dbReference type="EMBL" id="EGC17953.1"/>
    </source>
</evidence>
<dbReference type="GO" id="GO:0004039">
    <property type="term" value="F:allophanate hydrolase activity"/>
    <property type="evidence" value="ECO:0007669"/>
    <property type="project" value="UniProtKB-EC"/>
</dbReference>
<evidence type="ECO:0000313" key="6">
    <source>
        <dbReference type="Proteomes" id="UP000004088"/>
    </source>
</evidence>
<reference evidence="5 6" key="1">
    <citation type="submission" date="2011-01" db="EMBL/GenBank/DDBJ databases">
        <authorList>
            <person name="Muzny D."/>
            <person name="Qin X."/>
            <person name="Deng J."/>
            <person name="Jiang H."/>
            <person name="Liu Y."/>
            <person name="Qu J."/>
            <person name="Song X.-Z."/>
            <person name="Zhang L."/>
            <person name="Thornton R."/>
            <person name="Coyle M."/>
            <person name="Francisco L."/>
            <person name="Jackson L."/>
            <person name="Javaid M."/>
            <person name="Korchina V."/>
            <person name="Kovar C."/>
            <person name="Mata R."/>
            <person name="Mathew T."/>
            <person name="Ngo R."/>
            <person name="Nguyen L."/>
            <person name="Nguyen N."/>
            <person name="Okwuonu G."/>
            <person name="Ongeri F."/>
            <person name="Pham C."/>
            <person name="Simmons D."/>
            <person name="Wilczek-Boney K."/>
            <person name="Hale W."/>
            <person name="Jakkamsetti A."/>
            <person name="Pham P."/>
            <person name="Ruth R."/>
            <person name="San Lucas F."/>
            <person name="Warren J."/>
            <person name="Zhang J."/>
            <person name="Zhao Z."/>
            <person name="Zhou C."/>
            <person name="Zhu D."/>
            <person name="Lee S."/>
            <person name="Bess C."/>
            <person name="Blankenburg K."/>
            <person name="Forbes L."/>
            <person name="Fu Q."/>
            <person name="Gubbala S."/>
            <person name="Hirani K."/>
            <person name="Jayaseelan J.C."/>
            <person name="Lara F."/>
            <person name="Munidasa M."/>
            <person name="Palculict T."/>
            <person name="Patil S."/>
            <person name="Pu L.-L."/>
            <person name="Saada N."/>
            <person name="Tang L."/>
            <person name="Weissenberger G."/>
            <person name="Zhu Y."/>
            <person name="Hemphill L."/>
            <person name="Shang Y."/>
            <person name="Youmans B."/>
            <person name="Ayvaz T."/>
            <person name="Ross M."/>
            <person name="Santibanez J."/>
            <person name="Aqrawi P."/>
            <person name="Gross S."/>
            <person name="Joshi V."/>
            <person name="Fowler G."/>
            <person name="Nazareth L."/>
            <person name="Reid J."/>
            <person name="Worley K."/>
            <person name="Petrosino J."/>
            <person name="Highlander S."/>
            <person name="Gibbs R."/>
        </authorList>
    </citation>
    <scope>NUCLEOTIDE SEQUENCE [LARGE SCALE GENOMIC DNA]</scope>
    <source>
        <strain evidence="5 6">ATCC 33394</strain>
    </source>
</reference>
<evidence type="ECO:0000256" key="1">
    <source>
        <dbReference type="ARBA" id="ARBA00022741"/>
    </source>
</evidence>
<organism evidence="5 6">
    <name type="scientific">Kingella denitrificans ATCC 33394</name>
    <dbReference type="NCBI Taxonomy" id="888741"/>
    <lineage>
        <taxon>Bacteria</taxon>
        <taxon>Pseudomonadati</taxon>
        <taxon>Pseudomonadota</taxon>
        <taxon>Betaproteobacteria</taxon>
        <taxon>Neisseriales</taxon>
        <taxon>Neisseriaceae</taxon>
        <taxon>Kingella</taxon>
    </lineage>
</organism>
<keyword evidence="3" id="KW-0067">ATP-binding</keyword>
<dbReference type="GO" id="GO:0005524">
    <property type="term" value="F:ATP binding"/>
    <property type="evidence" value="ECO:0007669"/>
    <property type="project" value="UniProtKB-KW"/>
</dbReference>
<dbReference type="PANTHER" id="PTHR34698:SF2">
    <property type="entry name" value="5-OXOPROLINASE SUBUNIT B"/>
    <property type="match status" value="1"/>
</dbReference>
<dbReference type="Pfam" id="PF02682">
    <property type="entry name" value="CT_C_D"/>
    <property type="match status" value="1"/>
</dbReference>
<evidence type="ECO:0000256" key="2">
    <source>
        <dbReference type="ARBA" id="ARBA00022801"/>
    </source>
</evidence>
<dbReference type="Gene3D" id="2.40.100.10">
    <property type="entry name" value="Cyclophilin-like"/>
    <property type="match status" value="1"/>
</dbReference>
<dbReference type="EC" id="3.5.1.54" evidence="5"/>
<evidence type="ECO:0000259" key="4">
    <source>
        <dbReference type="SMART" id="SM00796"/>
    </source>
</evidence>
<protein>
    <submittedName>
        <fullName evidence="5">TIGR00370 family protein</fullName>
        <ecNumber evidence="5">3.5.1.54</ecNumber>
    </submittedName>
</protein>
<evidence type="ECO:0000256" key="3">
    <source>
        <dbReference type="ARBA" id="ARBA00022840"/>
    </source>
</evidence>
<dbReference type="SUPFAM" id="SSF50891">
    <property type="entry name" value="Cyclophilin-like"/>
    <property type="match status" value="1"/>
</dbReference>
<dbReference type="InterPro" id="IPR029000">
    <property type="entry name" value="Cyclophilin-like_dom_sf"/>
</dbReference>
<dbReference type="EMBL" id="AEWV01000010">
    <property type="protein sequence ID" value="EGC17953.1"/>
    <property type="molecule type" value="Genomic_DNA"/>
</dbReference>
<dbReference type="InterPro" id="IPR010016">
    <property type="entry name" value="PxpB"/>
</dbReference>
<accession>F0EXN6</accession>
<dbReference type="InterPro" id="IPR003833">
    <property type="entry name" value="CT_C_D"/>
</dbReference>
<dbReference type="NCBIfam" id="TIGR00370">
    <property type="entry name" value="5-oxoprolinase subunit PxpB"/>
    <property type="match status" value="1"/>
</dbReference>
<dbReference type="Proteomes" id="UP000004088">
    <property type="component" value="Unassembled WGS sequence"/>
</dbReference>
<dbReference type="HOGENOM" id="CLU_020207_0_0_4"/>
<gene>
    <name evidence="5" type="ORF">HMPREF9098_0620</name>
</gene>
<dbReference type="PANTHER" id="PTHR34698">
    <property type="entry name" value="5-OXOPROLINASE SUBUNIT B"/>
    <property type="match status" value="1"/>
</dbReference>
<dbReference type="RefSeq" id="WP_003781782.1">
    <property type="nucleotide sequence ID" value="NZ_GL870929.1"/>
</dbReference>
<dbReference type="STRING" id="888741.HMPREF9098_0620"/>
<keyword evidence="2 5" id="KW-0378">Hydrolase</keyword>
<name>F0EXN6_9NEIS</name>
<dbReference type="AlphaFoldDB" id="F0EXN6"/>
<dbReference type="SMART" id="SM00796">
    <property type="entry name" value="AHS1"/>
    <property type="match status" value="1"/>
</dbReference>
<proteinExistence type="predicted"/>
<comment type="caution">
    <text evidence="5">The sequence shown here is derived from an EMBL/GenBank/DDBJ whole genome shotgun (WGS) entry which is preliminary data.</text>
</comment>
<feature type="domain" description="Carboxyltransferase" evidence="4">
    <location>
        <begin position="3"/>
        <end position="200"/>
    </location>
</feature>